<dbReference type="AlphaFoldDB" id="A0A9Q1FAR0"/>
<reference evidence="2" key="1">
    <citation type="journal article" date="2023" name="Science">
        <title>Genome structures resolve the early diversification of teleost fishes.</title>
        <authorList>
            <person name="Parey E."/>
            <person name="Louis A."/>
            <person name="Montfort J."/>
            <person name="Bouchez O."/>
            <person name="Roques C."/>
            <person name="Iampietro C."/>
            <person name="Lluch J."/>
            <person name="Castinel A."/>
            <person name="Donnadieu C."/>
            <person name="Desvignes T."/>
            <person name="Floi Bucao C."/>
            <person name="Jouanno E."/>
            <person name="Wen M."/>
            <person name="Mejri S."/>
            <person name="Dirks R."/>
            <person name="Jansen H."/>
            <person name="Henkel C."/>
            <person name="Chen W.J."/>
            <person name="Zahm M."/>
            <person name="Cabau C."/>
            <person name="Klopp C."/>
            <person name="Thompson A.W."/>
            <person name="Robinson-Rechavi M."/>
            <person name="Braasch I."/>
            <person name="Lecointre G."/>
            <person name="Bobe J."/>
            <person name="Postlethwait J.H."/>
            <person name="Berthelot C."/>
            <person name="Roest Crollius H."/>
            <person name="Guiguen Y."/>
        </authorList>
    </citation>
    <scope>NUCLEOTIDE SEQUENCE</scope>
    <source>
        <strain evidence="2">WJC10195</strain>
    </source>
</reference>
<protein>
    <submittedName>
        <fullName evidence="2">Uncharacterized protein</fullName>
    </submittedName>
</protein>
<dbReference type="OrthoDB" id="8862229at2759"/>
<feature type="compositionally biased region" description="Low complexity" evidence="1">
    <location>
        <begin position="54"/>
        <end position="63"/>
    </location>
</feature>
<organism evidence="2 3">
    <name type="scientific">Synaphobranchus kaupii</name>
    <name type="common">Kaup's arrowtooth eel</name>
    <dbReference type="NCBI Taxonomy" id="118154"/>
    <lineage>
        <taxon>Eukaryota</taxon>
        <taxon>Metazoa</taxon>
        <taxon>Chordata</taxon>
        <taxon>Craniata</taxon>
        <taxon>Vertebrata</taxon>
        <taxon>Euteleostomi</taxon>
        <taxon>Actinopterygii</taxon>
        <taxon>Neopterygii</taxon>
        <taxon>Teleostei</taxon>
        <taxon>Anguilliformes</taxon>
        <taxon>Synaphobranchidae</taxon>
        <taxon>Synaphobranchus</taxon>
    </lineage>
</organism>
<proteinExistence type="predicted"/>
<evidence type="ECO:0000256" key="1">
    <source>
        <dbReference type="SAM" id="MobiDB-lite"/>
    </source>
</evidence>
<evidence type="ECO:0000313" key="2">
    <source>
        <dbReference type="EMBL" id="KAJ8354425.1"/>
    </source>
</evidence>
<name>A0A9Q1FAR0_SYNKA</name>
<feature type="region of interest" description="Disordered" evidence="1">
    <location>
        <begin position="33"/>
        <end position="69"/>
    </location>
</feature>
<gene>
    <name evidence="2" type="ORF">SKAU_G00219920</name>
</gene>
<comment type="caution">
    <text evidence="2">The sequence shown here is derived from an EMBL/GenBank/DDBJ whole genome shotgun (WGS) entry which is preliminary data.</text>
</comment>
<dbReference type="EMBL" id="JAINUF010000007">
    <property type="protein sequence ID" value="KAJ8354425.1"/>
    <property type="molecule type" value="Genomic_DNA"/>
</dbReference>
<dbReference type="Proteomes" id="UP001152622">
    <property type="component" value="Chromosome 7"/>
</dbReference>
<keyword evidence="3" id="KW-1185">Reference proteome</keyword>
<sequence>MVTTDSTYLSQRAILESHAGFVQSYSILGENKKPVQTKDDGAWGALTEKKAEDTQQSSSTTQSFARSTF</sequence>
<accession>A0A9Q1FAR0</accession>
<feature type="compositionally biased region" description="Basic and acidic residues" evidence="1">
    <location>
        <begin position="33"/>
        <end position="53"/>
    </location>
</feature>
<evidence type="ECO:0000313" key="3">
    <source>
        <dbReference type="Proteomes" id="UP001152622"/>
    </source>
</evidence>